<keyword evidence="3" id="KW-1185">Reference proteome</keyword>
<dbReference type="EMBL" id="RYZI01000123">
    <property type="protein sequence ID" value="RWA10211.1"/>
    <property type="molecule type" value="Genomic_DNA"/>
</dbReference>
<evidence type="ECO:0000313" key="3">
    <source>
        <dbReference type="Proteomes" id="UP000286045"/>
    </source>
</evidence>
<feature type="region of interest" description="Disordered" evidence="1">
    <location>
        <begin position="608"/>
        <end position="639"/>
    </location>
</feature>
<feature type="compositionally biased region" description="Basic residues" evidence="1">
    <location>
        <begin position="778"/>
        <end position="787"/>
    </location>
</feature>
<feature type="region of interest" description="Disordered" evidence="1">
    <location>
        <begin position="300"/>
        <end position="346"/>
    </location>
</feature>
<evidence type="ECO:0000313" key="2">
    <source>
        <dbReference type="EMBL" id="RWA10211.1"/>
    </source>
</evidence>
<comment type="caution">
    <text evidence="2">The sequence shown here is derived from an EMBL/GenBank/DDBJ whole genome shotgun (WGS) entry which is preliminary data.</text>
</comment>
<evidence type="ECO:0000256" key="1">
    <source>
        <dbReference type="SAM" id="MobiDB-lite"/>
    </source>
</evidence>
<feature type="region of interest" description="Disordered" evidence="1">
    <location>
        <begin position="1"/>
        <end position="111"/>
    </location>
</feature>
<feature type="compositionally biased region" description="Basic and acidic residues" evidence="1">
    <location>
        <begin position="57"/>
        <end position="102"/>
    </location>
</feature>
<feature type="compositionally biased region" description="Polar residues" evidence="1">
    <location>
        <begin position="397"/>
        <end position="414"/>
    </location>
</feature>
<feature type="compositionally biased region" description="Pro residues" evidence="1">
    <location>
        <begin position="421"/>
        <end position="431"/>
    </location>
</feature>
<dbReference type="Proteomes" id="UP000286045">
    <property type="component" value="Unassembled WGS sequence"/>
</dbReference>
<dbReference type="AlphaFoldDB" id="A0A439D748"/>
<feature type="region of interest" description="Disordered" evidence="1">
    <location>
        <begin position="708"/>
        <end position="821"/>
    </location>
</feature>
<feature type="compositionally biased region" description="Basic and acidic residues" evidence="1">
    <location>
        <begin position="168"/>
        <end position="186"/>
    </location>
</feature>
<gene>
    <name evidence="2" type="ORF">EKO27_g4902</name>
</gene>
<feature type="compositionally biased region" description="Basic and acidic residues" evidence="1">
    <location>
        <begin position="465"/>
        <end position="474"/>
    </location>
</feature>
<name>A0A439D748_9PEZI</name>
<feature type="region of interest" description="Disordered" evidence="1">
    <location>
        <begin position="397"/>
        <end position="478"/>
    </location>
</feature>
<organism evidence="2 3">
    <name type="scientific">Xylaria grammica</name>
    <dbReference type="NCBI Taxonomy" id="363999"/>
    <lineage>
        <taxon>Eukaryota</taxon>
        <taxon>Fungi</taxon>
        <taxon>Dikarya</taxon>
        <taxon>Ascomycota</taxon>
        <taxon>Pezizomycotina</taxon>
        <taxon>Sordariomycetes</taxon>
        <taxon>Xylariomycetidae</taxon>
        <taxon>Xylariales</taxon>
        <taxon>Xylariaceae</taxon>
        <taxon>Xylaria</taxon>
    </lineage>
</organism>
<sequence length="864" mass="96270">MPPIQNTFSIIPDLPSAINANRYGNGDGTGARPSRPPMTTKQVKKAYQKANKGPKLSKAERRRQELFEQDRIRKEFEKEKNQARARAAREKKKEKEERERAEKKKKGLPLVDVRASQDTIARFVRAKPKSQRNRCASPLPVGEVHEDESECRSVSPTYDDLRGSGQIRCDDTLGNKENVRPPEQFEKGFPLPCVVKADNGHELIDESLVVAPTEPPNKKRRIDVLDEKEEEDEIPFIIANGVASSPLKPNLKVSIAGDRVEGIPCPDAEQDEINTDDSFSTIDFSEEDLLDDLLRGVECSHGTPNAHHNRTSGLQQGQNPPVESPPPQPSTYENHVPSPKESPPCLERTAMPTELWLPPHRATTQSETIIDTARLPRQDATPEQAKQVSMPHSIITSPASGAQKSQSIAPSSRSFCHPRTPMAPPPVPPKFKPSKVSTSHPTPPHFLKATPPPPRTPSGASRYSRMTEPKHARENQLPPSTQLFILSHFDDLLPSPSQEAWEIFEEPKGKQSRNRYQAEAMTRHTSPKNLRSDSHISKLPTTPYNRSMNSTPAVNSGEPRHIQQTANHIEPRRVQPTIQPIPPNTACTFEMPFFSTQDLFLSSQDVKDIEEDPLPPPKAQPSVKPPDPAPSYSKQYFTSSGHETQFKYITERNRTAVWEGHSTQRKAQKELDRLQTVEDSWLQVLLADSNEEVEETGGIITVENDTVKSEAARKQSPIMRLDKTPTPRVQPSRLISLGSSDRSAQNLTPSSGPVSENTAHIHTRKLPDAQQSTLGSSRHGKSQRNTRPKSSYETMLELLAKGPSSQQKQASSALNKDRGDGVGYAVKPRTTEESHLMATTISASQETDYDCGEEWDDDLLRDIL</sequence>
<dbReference type="STRING" id="363999.A0A439D748"/>
<protein>
    <submittedName>
        <fullName evidence="2">Uncharacterized protein</fullName>
    </submittedName>
</protein>
<feature type="compositionally biased region" description="Polar residues" evidence="1">
    <location>
        <begin position="737"/>
        <end position="760"/>
    </location>
</feature>
<feature type="region of interest" description="Disordered" evidence="1">
    <location>
        <begin position="131"/>
        <end position="187"/>
    </location>
</feature>
<feature type="compositionally biased region" description="Polar residues" evidence="1">
    <location>
        <begin position="539"/>
        <end position="554"/>
    </location>
</feature>
<feature type="compositionally biased region" description="Pro residues" evidence="1">
    <location>
        <begin position="614"/>
        <end position="629"/>
    </location>
</feature>
<accession>A0A439D748</accession>
<feature type="compositionally biased region" description="Polar residues" evidence="1">
    <location>
        <begin position="803"/>
        <end position="814"/>
    </location>
</feature>
<feature type="region of interest" description="Disordered" evidence="1">
    <location>
        <begin position="522"/>
        <end position="559"/>
    </location>
</feature>
<proteinExistence type="predicted"/>
<reference evidence="2 3" key="1">
    <citation type="submission" date="2018-12" db="EMBL/GenBank/DDBJ databases">
        <title>Draft genome sequence of Xylaria grammica IHI A82.</title>
        <authorList>
            <person name="Buettner E."/>
            <person name="Kellner H."/>
        </authorList>
    </citation>
    <scope>NUCLEOTIDE SEQUENCE [LARGE SCALE GENOMIC DNA]</scope>
    <source>
        <strain evidence="2 3">IHI A82</strain>
    </source>
</reference>